<proteinExistence type="predicted"/>
<evidence type="ECO:0000313" key="2">
    <source>
        <dbReference type="Proteomes" id="UP000305067"/>
    </source>
</evidence>
<dbReference type="EMBL" id="ML178885">
    <property type="protein sequence ID" value="TFK95442.1"/>
    <property type="molecule type" value="Genomic_DNA"/>
</dbReference>
<dbReference type="Proteomes" id="UP000305067">
    <property type="component" value="Unassembled WGS sequence"/>
</dbReference>
<accession>A0A5C3Q0F4</accession>
<organism evidence="1 2">
    <name type="scientific">Pterulicium gracile</name>
    <dbReference type="NCBI Taxonomy" id="1884261"/>
    <lineage>
        <taxon>Eukaryota</taxon>
        <taxon>Fungi</taxon>
        <taxon>Dikarya</taxon>
        <taxon>Basidiomycota</taxon>
        <taxon>Agaricomycotina</taxon>
        <taxon>Agaricomycetes</taxon>
        <taxon>Agaricomycetidae</taxon>
        <taxon>Agaricales</taxon>
        <taxon>Pleurotineae</taxon>
        <taxon>Pterulaceae</taxon>
        <taxon>Pterulicium</taxon>
    </lineage>
</organism>
<reference evidence="1 2" key="1">
    <citation type="journal article" date="2019" name="Nat. Ecol. Evol.">
        <title>Megaphylogeny resolves global patterns of mushroom evolution.</title>
        <authorList>
            <person name="Varga T."/>
            <person name="Krizsan K."/>
            <person name="Foldi C."/>
            <person name="Dima B."/>
            <person name="Sanchez-Garcia M."/>
            <person name="Sanchez-Ramirez S."/>
            <person name="Szollosi G.J."/>
            <person name="Szarkandi J.G."/>
            <person name="Papp V."/>
            <person name="Albert L."/>
            <person name="Andreopoulos W."/>
            <person name="Angelini C."/>
            <person name="Antonin V."/>
            <person name="Barry K.W."/>
            <person name="Bougher N.L."/>
            <person name="Buchanan P."/>
            <person name="Buyck B."/>
            <person name="Bense V."/>
            <person name="Catcheside P."/>
            <person name="Chovatia M."/>
            <person name="Cooper J."/>
            <person name="Damon W."/>
            <person name="Desjardin D."/>
            <person name="Finy P."/>
            <person name="Geml J."/>
            <person name="Haridas S."/>
            <person name="Hughes K."/>
            <person name="Justo A."/>
            <person name="Karasinski D."/>
            <person name="Kautmanova I."/>
            <person name="Kiss B."/>
            <person name="Kocsube S."/>
            <person name="Kotiranta H."/>
            <person name="LaButti K.M."/>
            <person name="Lechner B.E."/>
            <person name="Liimatainen K."/>
            <person name="Lipzen A."/>
            <person name="Lukacs Z."/>
            <person name="Mihaltcheva S."/>
            <person name="Morgado L.N."/>
            <person name="Niskanen T."/>
            <person name="Noordeloos M.E."/>
            <person name="Ohm R.A."/>
            <person name="Ortiz-Santana B."/>
            <person name="Ovrebo C."/>
            <person name="Racz N."/>
            <person name="Riley R."/>
            <person name="Savchenko A."/>
            <person name="Shiryaev A."/>
            <person name="Soop K."/>
            <person name="Spirin V."/>
            <person name="Szebenyi C."/>
            <person name="Tomsovsky M."/>
            <person name="Tulloss R.E."/>
            <person name="Uehling J."/>
            <person name="Grigoriev I.V."/>
            <person name="Vagvolgyi C."/>
            <person name="Papp T."/>
            <person name="Martin F.M."/>
            <person name="Miettinen O."/>
            <person name="Hibbett D.S."/>
            <person name="Nagy L.G."/>
        </authorList>
    </citation>
    <scope>NUCLEOTIDE SEQUENCE [LARGE SCALE GENOMIC DNA]</scope>
    <source>
        <strain evidence="1 2">CBS 309.79</strain>
    </source>
</reference>
<feature type="non-terminal residue" evidence="1">
    <location>
        <position position="187"/>
    </location>
</feature>
<protein>
    <submittedName>
        <fullName evidence="1">Uncharacterized protein</fullName>
    </submittedName>
</protein>
<name>A0A5C3Q0F4_9AGAR</name>
<gene>
    <name evidence="1" type="ORF">BDV98DRAFT_608953</name>
</gene>
<evidence type="ECO:0000313" key="1">
    <source>
        <dbReference type="EMBL" id="TFK95442.1"/>
    </source>
</evidence>
<sequence length="187" mass="19806">MTTSESLLDLKPPPSPPLLLLPSSSGPFLSPSPILSSTSLLKIMLTFPSRSLNADQAQSAVLIPSTRVKHILLVVHRAELNAERYGGRCNASRDFSNENSLRRIDHQPSSLLHAELLAISSTQDASDLARIWASIRGGRVQRELEGRAGLGGVEGAERIKGIGGIGGIEGDGSSVWSFCISPGCSVP</sequence>
<keyword evidence="2" id="KW-1185">Reference proteome</keyword>
<dbReference type="AlphaFoldDB" id="A0A5C3Q0F4"/>